<keyword evidence="3 6" id="KW-0728">SH3 domain</keyword>
<evidence type="ECO:0000256" key="6">
    <source>
        <dbReference type="PROSITE-ProRule" id="PRU00192"/>
    </source>
</evidence>
<evidence type="ECO:0000256" key="2">
    <source>
        <dbReference type="ARBA" id="ARBA00006197"/>
    </source>
</evidence>
<feature type="compositionally biased region" description="Low complexity" evidence="7">
    <location>
        <begin position="397"/>
        <end position="408"/>
    </location>
</feature>
<evidence type="ECO:0000259" key="9">
    <source>
        <dbReference type="PROSITE" id="PS50002"/>
    </source>
</evidence>
<reference evidence="10 11" key="2">
    <citation type="submission" date="2017-04" db="EMBL/GenBank/DDBJ databases">
        <title>CpG methylation of centromeres and impact of large insertions on vertebrate speciation.</title>
        <authorList>
            <person name="Ichikawa K."/>
            <person name="Yoshimura J."/>
            <person name="Morishita S."/>
        </authorList>
    </citation>
    <scope>NUCLEOTIDE SEQUENCE</scope>
    <source>
        <strain evidence="10 11">HNI</strain>
    </source>
</reference>
<dbReference type="Pfam" id="PF18016">
    <property type="entry name" value="SAM_3"/>
    <property type="match status" value="1"/>
</dbReference>
<keyword evidence="8" id="KW-1133">Transmembrane helix</keyword>
<dbReference type="InterPro" id="IPR036028">
    <property type="entry name" value="SH3-like_dom_sf"/>
</dbReference>
<proteinExistence type="inferred from homology"/>
<dbReference type="SMART" id="SM00326">
    <property type="entry name" value="SH3"/>
    <property type="match status" value="1"/>
</dbReference>
<feature type="transmembrane region" description="Helical" evidence="8">
    <location>
        <begin position="44"/>
        <end position="62"/>
    </location>
</feature>
<organism evidence="10 11">
    <name type="scientific">Oryzias latipes</name>
    <name type="common">Japanese rice fish</name>
    <name type="synonym">Japanese killifish</name>
    <dbReference type="NCBI Taxonomy" id="8090"/>
    <lineage>
        <taxon>Eukaryota</taxon>
        <taxon>Metazoa</taxon>
        <taxon>Chordata</taxon>
        <taxon>Craniata</taxon>
        <taxon>Vertebrata</taxon>
        <taxon>Euteleostomi</taxon>
        <taxon>Actinopterygii</taxon>
        <taxon>Neopterygii</taxon>
        <taxon>Teleostei</taxon>
        <taxon>Neoteleostei</taxon>
        <taxon>Acanthomorphata</taxon>
        <taxon>Ovalentaria</taxon>
        <taxon>Atherinomorphae</taxon>
        <taxon>Beloniformes</taxon>
        <taxon>Adrianichthyidae</taxon>
        <taxon>Oryziinae</taxon>
        <taxon>Oryzias</taxon>
    </lineage>
</organism>
<evidence type="ECO:0000256" key="7">
    <source>
        <dbReference type="SAM" id="MobiDB-lite"/>
    </source>
</evidence>
<dbReference type="SUPFAM" id="SSF50044">
    <property type="entry name" value="SH3-domain"/>
    <property type="match status" value="1"/>
</dbReference>
<dbReference type="InterPro" id="IPR041418">
    <property type="entry name" value="SAM_3"/>
</dbReference>
<dbReference type="FunFam" id="1.10.150.50:FF:000023">
    <property type="entry name" value="Epidermal growth factor receptor kinase substrate 8"/>
    <property type="match status" value="1"/>
</dbReference>
<dbReference type="InterPro" id="IPR039801">
    <property type="entry name" value="EPS8-like"/>
</dbReference>
<dbReference type="Gene3D" id="1.10.150.50">
    <property type="entry name" value="Transcription Factor, Ets-1"/>
    <property type="match status" value="1"/>
</dbReference>
<keyword evidence="8" id="KW-0472">Membrane</keyword>
<keyword evidence="4" id="KW-0963">Cytoplasm</keyword>
<dbReference type="Gene3D" id="2.30.30.40">
    <property type="entry name" value="SH3 Domains"/>
    <property type="match status" value="1"/>
</dbReference>
<keyword evidence="5" id="KW-0597">Phosphoprotein</keyword>
<reference key="1">
    <citation type="journal article" date="2007" name="Nature">
        <title>The medaka draft genome and insights into vertebrate genome evolution.</title>
        <authorList>
            <person name="Kasahara M."/>
            <person name="Naruse K."/>
            <person name="Sasaki S."/>
            <person name="Nakatani Y."/>
            <person name="Qu W."/>
            <person name="Ahsan B."/>
            <person name="Yamada T."/>
            <person name="Nagayasu Y."/>
            <person name="Doi K."/>
            <person name="Kasai Y."/>
            <person name="Jindo T."/>
            <person name="Kobayashi D."/>
            <person name="Shimada A."/>
            <person name="Toyoda A."/>
            <person name="Kuroki Y."/>
            <person name="Fujiyama A."/>
            <person name="Sasaki T."/>
            <person name="Shimizu A."/>
            <person name="Asakawa S."/>
            <person name="Shimizu N."/>
            <person name="Hashimoto S."/>
            <person name="Yang J."/>
            <person name="Lee Y."/>
            <person name="Matsushima K."/>
            <person name="Sugano S."/>
            <person name="Sakaizumi M."/>
            <person name="Narita T."/>
            <person name="Ohishi K."/>
            <person name="Haga S."/>
            <person name="Ohta F."/>
            <person name="Nomoto H."/>
            <person name="Nogata K."/>
            <person name="Morishita T."/>
            <person name="Endo T."/>
            <person name="Shin-I T."/>
            <person name="Takeda H."/>
            <person name="Morishita S."/>
            <person name="Kohara Y."/>
        </authorList>
    </citation>
    <scope>NUCLEOTIDE SEQUENCE [LARGE SCALE GENOMIC DNA]</scope>
    <source>
        <strain>Hd-rR</strain>
    </source>
</reference>
<dbReference type="InterPro" id="IPR001452">
    <property type="entry name" value="SH3_domain"/>
</dbReference>
<feature type="compositionally biased region" description="Low complexity" evidence="7">
    <location>
        <begin position="444"/>
        <end position="455"/>
    </location>
</feature>
<feature type="compositionally biased region" description="Pro residues" evidence="7">
    <location>
        <begin position="353"/>
        <end position="388"/>
    </location>
</feature>
<dbReference type="Proteomes" id="UP000265180">
    <property type="component" value="Chromosome 23"/>
</dbReference>
<reference evidence="10" key="3">
    <citation type="submission" date="2025-08" db="UniProtKB">
        <authorList>
            <consortium name="Ensembl"/>
        </authorList>
    </citation>
    <scope>IDENTIFICATION</scope>
    <source>
        <strain evidence="10">HNI</strain>
    </source>
</reference>
<protein>
    <recommendedName>
        <fullName evidence="9">SH3 domain-containing protein</fullName>
    </recommendedName>
</protein>
<dbReference type="FunFam" id="2.30.30.40:FF:000071">
    <property type="entry name" value="Epidermal growth factor receptor kinase substrate 8"/>
    <property type="match status" value="1"/>
</dbReference>
<reference evidence="10" key="4">
    <citation type="submission" date="2025-09" db="UniProtKB">
        <authorList>
            <consortium name="Ensembl"/>
        </authorList>
    </citation>
    <scope>IDENTIFICATION</scope>
    <source>
        <strain evidence="10">HNI</strain>
    </source>
</reference>
<dbReference type="InterPro" id="IPR035462">
    <property type="entry name" value="Eps8_SH3"/>
</dbReference>
<dbReference type="GO" id="GO:0005737">
    <property type="term" value="C:cytoplasm"/>
    <property type="evidence" value="ECO:0007669"/>
    <property type="project" value="UniProtKB-SubCell"/>
</dbReference>
<dbReference type="CDD" id="cd11764">
    <property type="entry name" value="SH3_Eps8"/>
    <property type="match status" value="1"/>
</dbReference>
<evidence type="ECO:0000256" key="5">
    <source>
        <dbReference type="ARBA" id="ARBA00022553"/>
    </source>
</evidence>
<dbReference type="PROSITE" id="PS50002">
    <property type="entry name" value="SH3"/>
    <property type="match status" value="1"/>
</dbReference>
<dbReference type="SUPFAM" id="SSF47769">
    <property type="entry name" value="SAM/Pointed domain"/>
    <property type="match status" value="1"/>
</dbReference>
<dbReference type="Pfam" id="PF00018">
    <property type="entry name" value="SH3_1"/>
    <property type="match status" value="1"/>
</dbReference>
<evidence type="ECO:0000313" key="10">
    <source>
        <dbReference type="Ensembl" id="ENSORLP00020003038.1"/>
    </source>
</evidence>
<name>A0A3P9K374_ORYLA</name>
<evidence type="ECO:0000256" key="1">
    <source>
        <dbReference type="ARBA" id="ARBA00004496"/>
    </source>
</evidence>
<feature type="domain" description="SH3" evidence="9">
    <location>
        <begin position="271"/>
        <end position="330"/>
    </location>
</feature>
<dbReference type="InterPro" id="IPR013761">
    <property type="entry name" value="SAM/pointed_sf"/>
</dbReference>
<evidence type="ECO:0000313" key="11">
    <source>
        <dbReference type="Proteomes" id="UP000265180"/>
    </source>
</evidence>
<evidence type="ECO:0000256" key="8">
    <source>
        <dbReference type="SAM" id="Phobius"/>
    </source>
</evidence>
<accession>A0A3P9K374</accession>
<keyword evidence="8" id="KW-0812">Transmembrane</keyword>
<dbReference type="PANTHER" id="PTHR12287">
    <property type="entry name" value="EPIDERMAL GROWTH FACTOR RECEPTOR KINASE SUBSTRATE EPS8-RELATED PROTEIN"/>
    <property type="match status" value="1"/>
</dbReference>
<evidence type="ECO:0000256" key="4">
    <source>
        <dbReference type="ARBA" id="ARBA00022490"/>
    </source>
</evidence>
<dbReference type="PANTHER" id="PTHR12287:SF21">
    <property type="entry name" value="EPIDERMAL GROWTH FACTOR RECEPTOR KINASE SUBSTRATE 8"/>
    <property type="match status" value="1"/>
</dbReference>
<evidence type="ECO:0000256" key="3">
    <source>
        <dbReference type="ARBA" id="ARBA00022443"/>
    </source>
</evidence>
<comment type="subcellular location">
    <subcellularLocation>
        <location evidence="1">Cytoplasm</location>
    </subcellularLocation>
</comment>
<dbReference type="AlphaFoldDB" id="A0A3P9K374"/>
<sequence length="558" mass="61708">MFSPCSFHILPVFFLSSLMFSVYSLHVLPMFSRWSPRVLPGSPCFLHVLIMLCFLHILPVFSPYSPHVLSMFSPCSLHFSPCSLHVLPMFSPCSPHVLSIFSPCSLHVLSMFSPCSLHVLPMFSLCSFMFSPCYPMFSLCSLHVLPMFSLCSLCVLPCSLRVCRLEWPKDQFFPACELRFRDGWEPPTLPLASREQDLTQLAETIVAADVQRREDTQVCAVSHDCPVYDGYALSGSSHKRLQILDQGTALTAFKHAVSRVDRSLDADSRVPPKLFAKSKYDFVARNNTELTVLKDEILEVLDDRKQWWKVRNGFGASGYVPNNILEVTRAVDSRGEPIYSHTIQKQTTRTDPLPAPSPVPPIPTPPPPAPTRIPTPPLPPPNAEPTRPPLKSHSRHNSSASSEAGAAATRDSSSLVGRKSNMEEVQDELVHRLTLGRSTQKKLAAPSRSSSMSAFSITYDSSPDEVRAWLEAKGFSPVTISSLGVLTGAQLFSLNKEELKTVCPDDGARVFSQVTVQKAALEESSGSELQEIMRRRQEKLAASTCDSGVESFDEGSAH</sequence>
<feature type="transmembrane region" description="Helical" evidence="8">
    <location>
        <begin position="12"/>
        <end position="32"/>
    </location>
</feature>
<feature type="region of interest" description="Disordered" evidence="7">
    <location>
        <begin position="342"/>
        <end position="455"/>
    </location>
</feature>
<dbReference type="CDD" id="cd09540">
    <property type="entry name" value="SAM_EPS8-like"/>
    <property type="match status" value="1"/>
</dbReference>
<dbReference type="Ensembl" id="ENSORLT00020010292.1">
    <property type="protein sequence ID" value="ENSORLP00020003038.1"/>
    <property type="gene ID" value="ENSORLG00020003813.1"/>
</dbReference>
<comment type="similarity">
    <text evidence="2">Belongs to the EPS8 family.</text>
</comment>